<evidence type="ECO:0000313" key="1">
    <source>
        <dbReference type="EMBL" id="KAF9662580.1"/>
    </source>
</evidence>
<gene>
    <name evidence="1" type="ORF">SADUNF_Sadunf18G0069000</name>
</gene>
<name>A0A835J3M5_9ROSI</name>
<accession>A0A835J3M5</accession>
<keyword evidence="2" id="KW-1185">Reference proteome</keyword>
<dbReference type="AlphaFoldDB" id="A0A835J3M5"/>
<protein>
    <submittedName>
        <fullName evidence="1">Uncharacterized protein</fullName>
    </submittedName>
</protein>
<evidence type="ECO:0000313" key="2">
    <source>
        <dbReference type="Proteomes" id="UP000657918"/>
    </source>
</evidence>
<dbReference type="Proteomes" id="UP000657918">
    <property type="component" value="Unassembled WGS sequence"/>
</dbReference>
<proteinExistence type="predicted"/>
<organism evidence="1 2">
    <name type="scientific">Salix dunnii</name>
    <dbReference type="NCBI Taxonomy" id="1413687"/>
    <lineage>
        <taxon>Eukaryota</taxon>
        <taxon>Viridiplantae</taxon>
        <taxon>Streptophyta</taxon>
        <taxon>Embryophyta</taxon>
        <taxon>Tracheophyta</taxon>
        <taxon>Spermatophyta</taxon>
        <taxon>Magnoliopsida</taxon>
        <taxon>eudicotyledons</taxon>
        <taxon>Gunneridae</taxon>
        <taxon>Pentapetalae</taxon>
        <taxon>rosids</taxon>
        <taxon>fabids</taxon>
        <taxon>Malpighiales</taxon>
        <taxon>Salicaceae</taxon>
        <taxon>Saliceae</taxon>
        <taxon>Salix</taxon>
    </lineage>
</organism>
<reference evidence="1 2" key="1">
    <citation type="submission" date="2020-10" db="EMBL/GenBank/DDBJ databases">
        <title>Plant Genome Project.</title>
        <authorList>
            <person name="Zhang R.-G."/>
        </authorList>
    </citation>
    <scope>NUCLEOTIDE SEQUENCE [LARGE SCALE GENOMIC DNA]</scope>
    <source>
        <strain evidence="1">FAFU-HL-1</strain>
        <tissue evidence="1">Leaf</tissue>
    </source>
</reference>
<sequence>MASNYTTVLSYLSSATSHLTKVVVKSRPNATLAVVRVTTGNVMAPMTSSQTGKILLASVPGEVLLAALDTSSKQIPHLQFPCIHGSGCCVTLELSLTATQVVPGFLMDYAHQVGENASGIAVDEFAPAGKHCMHGISSR</sequence>
<dbReference type="EMBL" id="JADGMS010000018">
    <property type="protein sequence ID" value="KAF9662580.1"/>
    <property type="molecule type" value="Genomic_DNA"/>
</dbReference>
<comment type="caution">
    <text evidence="1">The sequence shown here is derived from an EMBL/GenBank/DDBJ whole genome shotgun (WGS) entry which is preliminary data.</text>
</comment>